<dbReference type="Proteomes" id="UP000037551">
    <property type="component" value="Unassembled WGS sequence"/>
</dbReference>
<accession>A0A0J8FWP3</accession>
<dbReference type="EMBL" id="LFMW01000023">
    <property type="protein sequence ID" value="KMT52733.1"/>
    <property type="molecule type" value="Genomic_DNA"/>
</dbReference>
<evidence type="ECO:0000313" key="1">
    <source>
        <dbReference type="EMBL" id="KMT52733.1"/>
    </source>
</evidence>
<reference evidence="1 2" key="1">
    <citation type="submission" date="2015-06" db="EMBL/GenBank/DDBJ databases">
        <title>Draft genome sequence of an Antarctic Pseudomonas sp. strain KG01 with full potential for biotechnological applications.</title>
        <authorList>
            <person name="Pavlov M.S."/>
            <person name="Lira F."/>
            <person name="Martinez J.L."/>
            <person name="Marshall S.H."/>
        </authorList>
    </citation>
    <scope>NUCLEOTIDE SEQUENCE [LARGE SCALE GENOMIC DNA]</scope>
    <source>
        <strain evidence="1 2">KG01</strain>
    </source>
</reference>
<gene>
    <name evidence="1" type="ORF">ACR52_25830</name>
</gene>
<proteinExistence type="predicted"/>
<dbReference type="Pfam" id="PF20383">
    <property type="entry name" value="DUF6678"/>
    <property type="match status" value="1"/>
</dbReference>
<dbReference type="RefSeq" id="WP_048730770.1">
    <property type="nucleotide sequence ID" value="NZ_JBJGXJ010000004.1"/>
</dbReference>
<dbReference type="PATRIC" id="fig|1674920.3.peg.3603"/>
<organism evidence="1 2">
    <name type="scientific">Pseudomonas fildesensis</name>
    <dbReference type="NCBI Taxonomy" id="1674920"/>
    <lineage>
        <taxon>Bacteria</taxon>
        <taxon>Pseudomonadati</taxon>
        <taxon>Pseudomonadota</taxon>
        <taxon>Gammaproteobacteria</taxon>
        <taxon>Pseudomonadales</taxon>
        <taxon>Pseudomonadaceae</taxon>
        <taxon>Pseudomonas</taxon>
    </lineage>
</organism>
<keyword evidence="2" id="KW-1185">Reference proteome</keyword>
<dbReference type="AlphaFoldDB" id="A0A0J8FWP3"/>
<dbReference type="OrthoDB" id="8235233at2"/>
<dbReference type="InterPro" id="IPR046500">
    <property type="entry name" value="DUF6678"/>
</dbReference>
<evidence type="ECO:0000313" key="2">
    <source>
        <dbReference type="Proteomes" id="UP000037551"/>
    </source>
</evidence>
<name>A0A0J8FWP3_9PSED</name>
<sequence>MSELPSSGAGRDDATRKKIHAAVASRNLASVANNTKWDELISHFRQLEGWRPSYRSKWVTGYISEWDVEWFYHLPFPFAGVEWFDIGLWEAAPSQGTLLARTTIDHTEEISKVIAHIGFEFEVRADVLRIWGYLPKSYEDFPPA</sequence>
<comment type="caution">
    <text evidence="1">The sequence shown here is derived from an EMBL/GenBank/DDBJ whole genome shotgun (WGS) entry which is preliminary data.</text>
</comment>
<protein>
    <submittedName>
        <fullName evidence="1">Uncharacterized protein</fullName>
    </submittedName>
</protein>